<comment type="pathway">
    <text evidence="2 13">Nucleotide-sugar biosynthesis; GDP-alpha-D-mannose biosynthesis; alpha-D-mannose 1-phosphate from D-fructose 6-phosphate: step 2/2.</text>
</comment>
<evidence type="ECO:0000313" key="15">
    <source>
        <dbReference type="Proteomes" id="UP000807342"/>
    </source>
</evidence>
<dbReference type="SUPFAM" id="SSF56784">
    <property type="entry name" value="HAD-like"/>
    <property type="match status" value="1"/>
</dbReference>
<dbReference type="NCBIfam" id="TIGR01484">
    <property type="entry name" value="HAD-SF-IIB"/>
    <property type="match status" value="1"/>
</dbReference>
<evidence type="ECO:0000256" key="10">
    <source>
        <dbReference type="PIRSR" id="PIRSR605002-1"/>
    </source>
</evidence>
<feature type="binding site" evidence="11">
    <location>
        <position position="142"/>
    </location>
    <ligand>
        <name>alpha-D-mannose 1-phosphate</name>
        <dbReference type="ChEBI" id="CHEBI:58409"/>
    </ligand>
</feature>
<evidence type="ECO:0000256" key="11">
    <source>
        <dbReference type="PIRSR" id="PIRSR605002-2"/>
    </source>
</evidence>
<dbReference type="OrthoDB" id="10264771at2759"/>
<dbReference type="GO" id="GO:0046872">
    <property type="term" value="F:metal ion binding"/>
    <property type="evidence" value="ECO:0007669"/>
    <property type="project" value="UniProtKB-KW"/>
</dbReference>
<feature type="binding site" evidence="11">
    <location>
        <position position="189"/>
    </location>
    <ligand>
        <name>alpha-D-mannose 1-phosphate</name>
        <dbReference type="ChEBI" id="CHEBI:58409"/>
    </ligand>
</feature>
<dbReference type="GO" id="GO:0009298">
    <property type="term" value="P:GDP-mannose biosynthetic process"/>
    <property type="evidence" value="ECO:0007669"/>
    <property type="project" value="InterPro"/>
</dbReference>
<dbReference type="InterPro" id="IPR036412">
    <property type="entry name" value="HAD-like_sf"/>
</dbReference>
<evidence type="ECO:0000256" key="3">
    <source>
        <dbReference type="ARBA" id="ARBA00009736"/>
    </source>
</evidence>
<evidence type="ECO:0000256" key="7">
    <source>
        <dbReference type="ARBA" id="ARBA00022723"/>
    </source>
</evidence>
<dbReference type="SFLD" id="SFLDS00003">
    <property type="entry name" value="Haloacid_Dehalogenase"/>
    <property type="match status" value="1"/>
</dbReference>
<keyword evidence="6 13" id="KW-0963">Cytoplasm</keyword>
<dbReference type="InterPro" id="IPR043169">
    <property type="entry name" value="PMM_cap"/>
</dbReference>
<sequence length="255" mass="29033">MTKSFKDRPRNVLCLLDVDGTLTPARQQASKEMIETLRDLRKQVVIGFVGGSDLVKITEQLEAAGNSVINDFDYAFAENGLTAFKLGQALPSQSFIHYVGEDRYKTLVNFILHYIADMDIPIKRGTFVEFRRGMVNVSPIGRNATIEERNEFERVDKQNGYRAKFVQVLKEKFPDYGLTYSIGGQISFDVFPNGWDKTYALGRVEDEGFDEIHFFGDKTYQGGNDYEIFMDSRTIGHSVNNPADTIHLLKEIFLK</sequence>
<comment type="caution">
    <text evidence="14">The sequence shown here is derived from an EMBL/GenBank/DDBJ whole genome shotgun (WGS) entry which is preliminary data.</text>
</comment>
<comment type="subunit">
    <text evidence="4 13">Homodimer.</text>
</comment>
<feature type="binding site" evidence="12">
    <location>
        <position position="229"/>
    </location>
    <ligand>
        <name>Mg(2+)</name>
        <dbReference type="ChEBI" id="CHEBI:18420"/>
        <label>1</label>
    </ligand>
</feature>
<feature type="binding site" evidence="11">
    <location>
        <position position="26"/>
    </location>
    <ligand>
        <name>alpha-D-mannose 1-phosphate</name>
        <dbReference type="ChEBI" id="CHEBI:58409"/>
    </ligand>
</feature>
<organism evidence="14 15">
    <name type="scientific">Macrolepiota fuliginosa MF-IS2</name>
    <dbReference type="NCBI Taxonomy" id="1400762"/>
    <lineage>
        <taxon>Eukaryota</taxon>
        <taxon>Fungi</taxon>
        <taxon>Dikarya</taxon>
        <taxon>Basidiomycota</taxon>
        <taxon>Agaricomycotina</taxon>
        <taxon>Agaricomycetes</taxon>
        <taxon>Agaricomycetidae</taxon>
        <taxon>Agaricales</taxon>
        <taxon>Agaricineae</taxon>
        <taxon>Agaricaceae</taxon>
        <taxon>Macrolepiota</taxon>
    </lineage>
</organism>
<name>A0A9P5XH75_9AGAR</name>
<feature type="binding site" evidence="11">
    <location>
        <position position="131"/>
    </location>
    <ligand>
        <name>alpha-D-mannose 1-phosphate</name>
        <dbReference type="ChEBI" id="CHEBI:58409"/>
    </ligand>
</feature>
<dbReference type="AlphaFoldDB" id="A0A9P5XH75"/>
<evidence type="ECO:0000256" key="4">
    <source>
        <dbReference type="ARBA" id="ARBA00011738"/>
    </source>
</evidence>
<dbReference type="EC" id="5.4.2.8" evidence="5 13"/>
<dbReference type="InterPro" id="IPR006379">
    <property type="entry name" value="HAD-SF_hydro_IIB"/>
</dbReference>
<comment type="function">
    <text evidence="13">Involved in the synthesis of the GDP-mannose and dolichol-phosphate-mannose required for a number of critical mannosyl transfer reactions.</text>
</comment>
<feature type="active site" description="Nucleophile" evidence="10">
    <location>
        <position position="17"/>
    </location>
</feature>
<feature type="binding site" evidence="11">
    <location>
        <position position="149"/>
    </location>
    <ligand>
        <name>alpha-D-mannose 1-phosphate</name>
        <dbReference type="ChEBI" id="CHEBI:58409"/>
    </ligand>
</feature>
<dbReference type="Proteomes" id="UP000807342">
    <property type="component" value="Unassembled WGS sequence"/>
</dbReference>
<evidence type="ECO:0000256" key="6">
    <source>
        <dbReference type="ARBA" id="ARBA00022490"/>
    </source>
</evidence>
<accession>A0A9P5XH75</accession>
<evidence type="ECO:0000256" key="1">
    <source>
        <dbReference type="ARBA" id="ARBA00004496"/>
    </source>
</evidence>
<dbReference type="GO" id="GO:0004615">
    <property type="term" value="F:phosphomannomutase activity"/>
    <property type="evidence" value="ECO:0007669"/>
    <property type="project" value="UniProtKB-EC"/>
</dbReference>
<evidence type="ECO:0000256" key="8">
    <source>
        <dbReference type="ARBA" id="ARBA00022842"/>
    </source>
</evidence>
<evidence type="ECO:0000256" key="12">
    <source>
        <dbReference type="PIRSR" id="PIRSR605002-3"/>
    </source>
</evidence>
<dbReference type="GO" id="GO:0005829">
    <property type="term" value="C:cytosol"/>
    <property type="evidence" value="ECO:0007669"/>
    <property type="project" value="TreeGrafter"/>
</dbReference>
<dbReference type="SFLD" id="SFLDF00445">
    <property type="entry name" value="alpha-phosphomannomutase"/>
    <property type="match status" value="1"/>
</dbReference>
<proteinExistence type="inferred from homology"/>
<feature type="binding site" evidence="11">
    <location>
        <position position="187"/>
    </location>
    <ligand>
        <name>alpha-D-mannose 1-phosphate</name>
        <dbReference type="ChEBI" id="CHEBI:58409"/>
    </ligand>
</feature>
<comment type="subcellular location">
    <subcellularLocation>
        <location evidence="1 13">Cytoplasm</location>
    </subcellularLocation>
</comment>
<evidence type="ECO:0000256" key="2">
    <source>
        <dbReference type="ARBA" id="ARBA00004699"/>
    </source>
</evidence>
<evidence type="ECO:0000256" key="9">
    <source>
        <dbReference type="ARBA" id="ARBA00023235"/>
    </source>
</evidence>
<feature type="binding site" evidence="12">
    <location>
        <position position="17"/>
    </location>
    <ligand>
        <name>Mg(2+)</name>
        <dbReference type="ChEBI" id="CHEBI:18420"/>
        <label>1</label>
    </ligand>
</feature>
<dbReference type="GO" id="GO:0006487">
    <property type="term" value="P:protein N-linked glycosylation"/>
    <property type="evidence" value="ECO:0007669"/>
    <property type="project" value="TreeGrafter"/>
</dbReference>
<dbReference type="InterPro" id="IPR023214">
    <property type="entry name" value="HAD_sf"/>
</dbReference>
<comment type="similarity">
    <text evidence="3 13">Belongs to the eukaryotic PMM family.</text>
</comment>
<gene>
    <name evidence="14" type="ORF">P691DRAFT_808095</name>
</gene>
<dbReference type="SFLD" id="SFLDG01143">
    <property type="entry name" value="C2.B.3:_Phosphomannomutase_Lik"/>
    <property type="match status" value="1"/>
</dbReference>
<keyword evidence="7 12" id="KW-0479">Metal-binding</keyword>
<dbReference type="PANTHER" id="PTHR10466:SF0">
    <property type="entry name" value="PHOSPHOMANNOMUTASE"/>
    <property type="match status" value="1"/>
</dbReference>
<feature type="active site" description="Nucleophile" evidence="10">
    <location>
        <position position="19"/>
    </location>
</feature>
<dbReference type="Pfam" id="PF03332">
    <property type="entry name" value="PMM"/>
    <property type="match status" value="1"/>
</dbReference>
<comment type="catalytic activity">
    <reaction evidence="13">
        <text>alpha-D-mannose 1-phosphate = D-mannose 6-phosphate</text>
        <dbReference type="Rhea" id="RHEA:11140"/>
        <dbReference type="ChEBI" id="CHEBI:58409"/>
        <dbReference type="ChEBI" id="CHEBI:58735"/>
        <dbReference type="EC" id="5.4.2.8"/>
    </reaction>
</comment>
<feature type="binding site" evidence="12">
    <location>
        <position position="217"/>
    </location>
    <ligand>
        <name>Mg(2+)</name>
        <dbReference type="ChEBI" id="CHEBI:18420"/>
        <label>1</label>
    </ligand>
</feature>
<comment type="cofactor">
    <cofactor evidence="12">
        <name>Mg(2+)</name>
        <dbReference type="ChEBI" id="CHEBI:18420"/>
    </cofactor>
</comment>
<dbReference type="InterPro" id="IPR005002">
    <property type="entry name" value="PMM"/>
</dbReference>
<evidence type="ECO:0000313" key="14">
    <source>
        <dbReference type="EMBL" id="KAF9451338.1"/>
    </source>
</evidence>
<dbReference type="GO" id="GO:0006013">
    <property type="term" value="P:mannose metabolic process"/>
    <property type="evidence" value="ECO:0007669"/>
    <property type="project" value="TreeGrafter"/>
</dbReference>
<reference evidence="14" key="1">
    <citation type="submission" date="2020-11" db="EMBL/GenBank/DDBJ databases">
        <authorList>
            <consortium name="DOE Joint Genome Institute"/>
            <person name="Ahrendt S."/>
            <person name="Riley R."/>
            <person name="Andreopoulos W."/>
            <person name="Labutti K."/>
            <person name="Pangilinan J."/>
            <person name="Ruiz-Duenas F.J."/>
            <person name="Barrasa J.M."/>
            <person name="Sanchez-Garcia M."/>
            <person name="Camarero S."/>
            <person name="Miyauchi S."/>
            <person name="Serrano A."/>
            <person name="Linde D."/>
            <person name="Babiker R."/>
            <person name="Drula E."/>
            <person name="Ayuso-Fernandez I."/>
            <person name="Pacheco R."/>
            <person name="Padilla G."/>
            <person name="Ferreira P."/>
            <person name="Barriuso J."/>
            <person name="Kellner H."/>
            <person name="Castanera R."/>
            <person name="Alfaro M."/>
            <person name="Ramirez L."/>
            <person name="Pisabarro A.G."/>
            <person name="Kuo A."/>
            <person name="Tritt A."/>
            <person name="Lipzen A."/>
            <person name="He G."/>
            <person name="Yan M."/>
            <person name="Ng V."/>
            <person name="Cullen D."/>
            <person name="Martin F."/>
            <person name="Rosso M.-N."/>
            <person name="Henrissat B."/>
            <person name="Hibbett D."/>
            <person name="Martinez A.T."/>
            <person name="Grigoriev I.V."/>
        </authorList>
    </citation>
    <scope>NUCLEOTIDE SEQUENCE</scope>
    <source>
        <strain evidence="14">MF-IS2</strain>
    </source>
</reference>
<evidence type="ECO:0000256" key="13">
    <source>
        <dbReference type="RuleBase" id="RU361118"/>
    </source>
</evidence>
<dbReference type="EMBL" id="MU151087">
    <property type="protein sequence ID" value="KAF9451338.1"/>
    <property type="molecule type" value="Genomic_DNA"/>
</dbReference>
<evidence type="ECO:0000256" key="5">
    <source>
        <dbReference type="ARBA" id="ARBA00012730"/>
    </source>
</evidence>
<dbReference type="FunFam" id="3.30.1240.20:FF:000001">
    <property type="entry name" value="Phosphomannomutase"/>
    <property type="match status" value="1"/>
</dbReference>
<keyword evidence="15" id="KW-1185">Reference proteome</keyword>
<dbReference type="SFLD" id="SFLDG01140">
    <property type="entry name" value="C2.B:_Phosphomannomutase_and_P"/>
    <property type="match status" value="1"/>
</dbReference>
<dbReference type="Gene3D" id="3.30.1240.20">
    <property type="match status" value="1"/>
</dbReference>
<feature type="binding site" evidence="12">
    <location>
        <position position="234"/>
    </location>
    <ligand>
        <name>Mg(2+)</name>
        <dbReference type="ChEBI" id="CHEBI:18420"/>
        <label>1</label>
    </ligand>
</feature>
<dbReference type="PANTHER" id="PTHR10466">
    <property type="entry name" value="PHOSPHOMANNOMUTASE"/>
    <property type="match status" value="1"/>
</dbReference>
<dbReference type="Gene3D" id="3.40.50.1000">
    <property type="entry name" value="HAD superfamily/HAD-like"/>
    <property type="match status" value="1"/>
</dbReference>
<feature type="binding site" evidence="12">
    <location>
        <position position="19"/>
    </location>
    <ligand>
        <name>Mg(2+)</name>
        <dbReference type="ChEBI" id="CHEBI:18420"/>
        <label>1</label>
    </ligand>
</feature>
<keyword evidence="9 13" id="KW-0413">Isomerase</keyword>
<protein>
    <recommendedName>
        <fullName evidence="5 13">Phosphomannomutase</fullName>
        <ecNumber evidence="5 13">5.4.2.8</ecNumber>
    </recommendedName>
</protein>
<keyword evidence="8 12" id="KW-0460">Magnesium</keyword>
<dbReference type="CDD" id="cd02585">
    <property type="entry name" value="HAD_PMM"/>
    <property type="match status" value="1"/>
</dbReference>
<feature type="binding site" evidence="12">
    <location>
        <position position="231"/>
    </location>
    <ligand>
        <name>Mg(2+)</name>
        <dbReference type="ChEBI" id="CHEBI:18420"/>
        <label>1</label>
    </ligand>
</feature>